<feature type="domain" description="UspA" evidence="2">
    <location>
        <begin position="1"/>
        <end position="140"/>
    </location>
</feature>
<dbReference type="PATRIC" id="fig|516051.4.peg.1905"/>
<dbReference type="Pfam" id="PF00582">
    <property type="entry name" value="Usp"/>
    <property type="match status" value="2"/>
</dbReference>
<organism evidence="3 4">
    <name type="scientific">Flagellimonas lutaonensis</name>
    <dbReference type="NCBI Taxonomy" id="516051"/>
    <lineage>
        <taxon>Bacteria</taxon>
        <taxon>Pseudomonadati</taxon>
        <taxon>Bacteroidota</taxon>
        <taxon>Flavobacteriia</taxon>
        <taxon>Flavobacteriales</taxon>
        <taxon>Flavobacteriaceae</taxon>
        <taxon>Flagellimonas</taxon>
    </lineage>
</organism>
<evidence type="ECO:0000313" key="4">
    <source>
        <dbReference type="Proteomes" id="UP000032726"/>
    </source>
</evidence>
<evidence type="ECO:0000259" key="2">
    <source>
        <dbReference type="Pfam" id="PF00582"/>
    </source>
</evidence>
<feature type="domain" description="UspA" evidence="2">
    <location>
        <begin position="223"/>
        <end position="271"/>
    </location>
</feature>
<dbReference type="Proteomes" id="UP000032726">
    <property type="component" value="Chromosome"/>
</dbReference>
<dbReference type="InterPro" id="IPR006015">
    <property type="entry name" value="Universal_stress_UspA"/>
</dbReference>
<sequence>MKNIIVPVDFSEQSEKALKVAAGLAKKHNASLFVLHMLELSPAIMANTEYMPPEHIVHLMKLNEKRFEEFLDRPYLKDVEITPIIKHYKVFSEVNDVAKKHNADLIVMGSHGVDGLEEIFIGSNTERVVRNAEVPVLVIKGDMENFKAERFVFACDFKEESVPSVKKAVDFAKKLKAELKLVYINTPADAFLSHEDAYKRISKFLNIAQLGLEVDIYNDYTVEKGILNYAESQGADLIGIPTHGRKGLSHFFMGSLGEDIVNHSKIPVVTFKI</sequence>
<comment type="similarity">
    <text evidence="1">Belongs to the universal stress protein A family.</text>
</comment>
<dbReference type="Gene3D" id="3.40.50.620">
    <property type="entry name" value="HUPs"/>
    <property type="match status" value="2"/>
</dbReference>
<evidence type="ECO:0000256" key="1">
    <source>
        <dbReference type="ARBA" id="ARBA00008791"/>
    </source>
</evidence>
<dbReference type="InterPro" id="IPR014729">
    <property type="entry name" value="Rossmann-like_a/b/a_fold"/>
</dbReference>
<accession>A0A0D5YU89</accession>
<dbReference type="CDD" id="cd00293">
    <property type="entry name" value="USP-like"/>
    <property type="match status" value="2"/>
</dbReference>
<dbReference type="PRINTS" id="PR01438">
    <property type="entry name" value="UNVRSLSTRESS"/>
</dbReference>
<dbReference type="AlphaFoldDB" id="A0A0D5YU89"/>
<protein>
    <submittedName>
        <fullName evidence="3">Universal stress protein UspA</fullName>
    </submittedName>
</protein>
<proteinExistence type="inferred from homology"/>
<keyword evidence="4" id="KW-1185">Reference proteome</keyword>
<gene>
    <name evidence="3" type="ORF">VC82_1849</name>
</gene>
<dbReference type="EMBL" id="CP011071">
    <property type="protein sequence ID" value="AKA35454.1"/>
    <property type="molecule type" value="Genomic_DNA"/>
</dbReference>
<dbReference type="SUPFAM" id="SSF52402">
    <property type="entry name" value="Adenine nucleotide alpha hydrolases-like"/>
    <property type="match status" value="2"/>
</dbReference>
<name>A0A0D5YU89_9FLAO</name>
<dbReference type="HOGENOM" id="CLU_049301_2_4_10"/>
<dbReference type="OrthoDB" id="9788959at2"/>
<dbReference type="PANTHER" id="PTHR46268">
    <property type="entry name" value="STRESS RESPONSE PROTEIN NHAX"/>
    <property type="match status" value="1"/>
</dbReference>
<reference evidence="3 4" key="1">
    <citation type="submission" date="2015-03" db="EMBL/GenBank/DDBJ databases">
        <title>Complete genome sequence of Muricauda lutaonensis CC-HSB-11T, isolated from a coastal hot spring.</title>
        <authorList>
            <person name="Kim K.M."/>
        </authorList>
    </citation>
    <scope>NUCLEOTIDE SEQUENCE [LARGE SCALE GENOMIC DNA]</scope>
    <source>
        <strain evidence="3 4">CC-HSB-11</strain>
    </source>
</reference>
<dbReference type="STRING" id="516051.VC82_1849"/>
<dbReference type="PANTHER" id="PTHR46268:SF6">
    <property type="entry name" value="UNIVERSAL STRESS PROTEIN UP12"/>
    <property type="match status" value="1"/>
</dbReference>
<evidence type="ECO:0000313" key="3">
    <source>
        <dbReference type="EMBL" id="AKA35454.1"/>
    </source>
</evidence>
<dbReference type="KEGG" id="mlt:VC82_1849"/>
<dbReference type="RefSeq" id="WP_045803352.1">
    <property type="nucleotide sequence ID" value="NZ_CP011071.1"/>
</dbReference>
<dbReference type="InterPro" id="IPR006016">
    <property type="entry name" value="UspA"/>
</dbReference>